<evidence type="ECO:0000313" key="5">
    <source>
        <dbReference type="Proteomes" id="UP000053259"/>
    </source>
</evidence>
<dbReference type="SMART" id="SM00753">
    <property type="entry name" value="PAM"/>
    <property type="match status" value="1"/>
</dbReference>
<dbReference type="PANTHER" id="PTHR12732">
    <property type="entry name" value="UNCHARACTERIZED PROTEASOME COMPONENT REGION PCI-CONTAINING"/>
    <property type="match status" value="1"/>
</dbReference>
<dbReference type="VEuPathDB" id="FungiDB:PV09_00741"/>
<dbReference type="PROSITE" id="PS50250">
    <property type="entry name" value="PCI"/>
    <property type="match status" value="1"/>
</dbReference>
<dbReference type="InterPro" id="IPR045114">
    <property type="entry name" value="Csn12-like"/>
</dbReference>
<dbReference type="RefSeq" id="XP_016218676.1">
    <property type="nucleotide sequence ID" value="XM_016353523.1"/>
</dbReference>
<gene>
    <name evidence="4" type="ORF">PV09_00741</name>
</gene>
<accession>A0A0D1Z767</accession>
<reference evidence="4 5" key="1">
    <citation type="submission" date="2015-01" db="EMBL/GenBank/DDBJ databases">
        <title>The Genome Sequence of Ochroconis gallopava CBS43764.</title>
        <authorList>
            <consortium name="The Broad Institute Genomics Platform"/>
            <person name="Cuomo C."/>
            <person name="de Hoog S."/>
            <person name="Gorbushina A."/>
            <person name="Stielow B."/>
            <person name="Teixiera M."/>
            <person name="Abouelleil A."/>
            <person name="Chapman S.B."/>
            <person name="Priest M."/>
            <person name="Young S.K."/>
            <person name="Wortman J."/>
            <person name="Nusbaum C."/>
            <person name="Birren B."/>
        </authorList>
    </citation>
    <scope>NUCLEOTIDE SEQUENCE [LARGE SCALE GENOMIC DNA]</scope>
    <source>
        <strain evidence="4 5">CBS 43764</strain>
    </source>
</reference>
<comment type="similarity">
    <text evidence="1">Belongs to the CSN12 family.</text>
</comment>
<protein>
    <recommendedName>
        <fullName evidence="2">Protein CSN12 homolog</fullName>
    </recommendedName>
</protein>
<dbReference type="OrthoDB" id="10252687at2759"/>
<dbReference type="GeneID" id="27308714"/>
<proteinExistence type="inferred from homology"/>
<dbReference type="HOGENOM" id="CLU_031567_1_0_1"/>
<evidence type="ECO:0000256" key="1">
    <source>
        <dbReference type="ARBA" id="ARBA00025771"/>
    </source>
</evidence>
<sequence length="460" mass="52251">MDSVSSLFRQAHENEDGYMLAESIKPVAPAHDAGRLYSFQRSVNAVSVSNELRNNLIYKSSVHFTKAEQAAWVELYTAYWKAVCELLAVEEAVNQRKKADWKKVFDAWKEVVNSLLRGYTSSAFAAWTIPCLYVAGKYLRNFAIKADEQLRRVEGNVNYNEGFQDDVVGSLGKNDCLQDAARQVNRIFSVCITDRAPIEASRKWGLYYVTNLLFRIYFKLNSLNLAKNPLRSLAASAMDMPPLEAFPKSHQVTFNYYAGVIHFLEEDYKRAEEYLTKAWNMCHKRATKNKELILIYLIPCHLVTTHTLPTQDFLSNYPRLERLFGPLLASIKGANLAEFDAAMQAGEVEFVKRRIYLTLERGRDIVIRNVLRKVFILGGFDPPKEGQTQPVRRTRVPVEEFVVAIRLSLGQTNGDALDRDEVECMIANMIYKGLMKGYISRGHRMVVLSKGNAAFPGTGV</sequence>
<dbReference type="EMBL" id="KN847530">
    <property type="protein sequence ID" value="KIW08807.1"/>
    <property type="molecule type" value="Genomic_DNA"/>
</dbReference>
<dbReference type="STRING" id="253628.A0A0D1Z767"/>
<dbReference type="Proteomes" id="UP000053259">
    <property type="component" value="Unassembled WGS sequence"/>
</dbReference>
<organism evidence="4 5">
    <name type="scientific">Verruconis gallopava</name>
    <dbReference type="NCBI Taxonomy" id="253628"/>
    <lineage>
        <taxon>Eukaryota</taxon>
        <taxon>Fungi</taxon>
        <taxon>Dikarya</taxon>
        <taxon>Ascomycota</taxon>
        <taxon>Pezizomycotina</taxon>
        <taxon>Dothideomycetes</taxon>
        <taxon>Pleosporomycetidae</taxon>
        <taxon>Venturiales</taxon>
        <taxon>Sympoventuriaceae</taxon>
        <taxon>Verruconis</taxon>
    </lineage>
</organism>
<dbReference type="Gene3D" id="1.10.10.10">
    <property type="entry name" value="Winged helix-like DNA-binding domain superfamily/Winged helix DNA-binding domain"/>
    <property type="match status" value="1"/>
</dbReference>
<dbReference type="Pfam" id="PF01399">
    <property type="entry name" value="PCI"/>
    <property type="match status" value="1"/>
</dbReference>
<dbReference type="InterPro" id="IPR000717">
    <property type="entry name" value="PCI_dom"/>
</dbReference>
<dbReference type="InParanoid" id="A0A0D1Z767"/>
<dbReference type="FunFam" id="1.10.10.10:FF:000366">
    <property type="entry name" value="COP9 signalosome complex subunit"/>
    <property type="match status" value="1"/>
</dbReference>
<dbReference type="InterPro" id="IPR036388">
    <property type="entry name" value="WH-like_DNA-bd_sf"/>
</dbReference>
<name>A0A0D1Z767_9PEZI</name>
<evidence type="ECO:0000259" key="3">
    <source>
        <dbReference type="PROSITE" id="PS50250"/>
    </source>
</evidence>
<feature type="domain" description="PCI" evidence="3">
    <location>
        <begin position="252"/>
        <end position="453"/>
    </location>
</feature>
<dbReference type="FunCoup" id="A0A0D1Z767">
    <property type="interactions" value="880"/>
</dbReference>
<dbReference type="GO" id="GO:0003690">
    <property type="term" value="F:double-stranded DNA binding"/>
    <property type="evidence" value="ECO:0007669"/>
    <property type="project" value="InterPro"/>
</dbReference>
<dbReference type="PANTHER" id="PTHR12732:SF0">
    <property type="entry name" value="PCI DOMAIN-CONTAINING PROTEIN 2"/>
    <property type="match status" value="1"/>
</dbReference>
<dbReference type="AlphaFoldDB" id="A0A0D1Z767"/>
<evidence type="ECO:0000313" key="4">
    <source>
        <dbReference type="EMBL" id="KIW08807.1"/>
    </source>
</evidence>
<keyword evidence="5" id="KW-1185">Reference proteome</keyword>
<evidence type="ECO:0000256" key="2">
    <source>
        <dbReference type="ARBA" id="ARBA00073854"/>
    </source>
</evidence>
<dbReference type="GO" id="GO:0003723">
    <property type="term" value="F:RNA binding"/>
    <property type="evidence" value="ECO:0007669"/>
    <property type="project" value="InterPro"/>
</dbReference>